<feature type="domain" description="Histidine kinase" evidence="14">
    <location>
        <begin position="377"/>
        <end position="595"/>
    </location>
</feature>
<organism evidence="15 16">
    <name type="scientific">Thalassovita taeanensis</name>
    <dbReference type="NCBI Taxonomy" id="657014"/>
    <lineage>
        <taxon>Bacteria</taxon>
        <taxon>Pseudomonadati</taxon>
        <taxon>Pseudomonadota</taxon>
        <taxon>Alphaproteobacteria</taxon>
        <taxon>Rhodobacterales</taxon>
        <taxon>Roseobacteraceae</taxon>
        <taxon>Thalassovita</taxon>
    </lineage>
</organism>
<keyword evidence="6" id="KW-0597">Phosphoprotein</keyword>
<dbReference type="Proteomes" id="UP000198634">
    <property type="component" value="Unassembled WGS sequence"/>
</dbReference>
<dbReference type="InterPro" id="IPR031621">
    <property type="entry name" value="HisKA_7TM"/>
</dbReference>
<feature type="transmembrane region" description="Helical" evidence="13">
    <location>
        <begin position="187"/>
        <end position="206"/>
    </location>
</feature>
<dbReference type="SUPFAM" id="SSF47384">
    <property type="entry name" value="Homodimeric domain of signal transducing histidine kinase"/>
    <property type="match status" value="1"/>
</dbReference>
<feature type="transmembrane region" description="Helical" evidence="13">
    <location>
        <begin position="13"/>
        <end position="33"/>
    </location>
</feature>
<evidence type="ECO:0000256" key="5">
    <source>
        <dbReference type="ARBA" id="ARBA00022475"/>
    </source>
</evidence>
<dbReference type="Pfam" id="PF00512">
    <property type="entry name" value="HisKA"/>
    <property type="match status" value="1"/>
</dbReference>
<dbReference type="OrthoDB" id="9801651at2"/>
<protein>
    <recommendedName>
        <fullName evidence="4">histidine kinase</fullName>
        <ecNumber evidence="4">2.7.13.3</ecNumber>
    </recommendedName>
</protein>
<evidence type="ECO:0000256" key="6">
    <source>
        <dbReference type="ARBA" id="ARBA00022553"/>
    </source>
</evidence>
<dbReference type="SMART" id="SM00388">
    <property type="entry name" value="HisKA"/>
    <property type="match status" value="1"/>
</dbReference>
<dbReference type="SMART" id="SM00387">
    <property type="entry name" value="HATPase_c"/>
    <property type="match status" value="1"/>
</dbReference>
<evidence type="ECO:0000256" key="10">
    <source>
        <dbReference type="ARBA" id="ARBA00022840"/>
    </source>
</evidence>
<feature type="transmembrane region" description="Helical" evidence="13">
    <location>
        <begin position="154"/>
        <end position="175"/>
    </location>
</feature>
<evidence type="ECO:0000256" key="3">
    <source>
        <dbReference type="ARBA" id="ARBA00004314"/>
    </source>
</evidence>
<feature type="transmembrane region" description="Helical" evidence="13">
    <location>
        <begin position="76"/>
        <end position="97"/>
    </location>
</feature>
<dbReference type="Gene3D" id="3.30.565.10">
    <property type="entry name" value="Histidine kinase-like ATPase, C-terminal domain"/>
    <property type="match status" value="1"/>
</dbReference>
<keyword evidence="8" id="KW-0547">Nucleotide-binding</keyword>
<keyword evidence="16" id="KW-1185">Reference proteome</keyword>
<keyword evidence="13" id="KW-1133">Transmembrane helix</keyword>
<dbReference type="PANTHER" id="PTHR43711:SF1">
    <property type="entry name" value="HISTIDINE KINASE 1"/>
    <property type="match status" value="1"/>
</dbReference>
<dbReference type="EMBL" id="FOEP01000004">
    <property type="protein sequence ID" value="SEQ14341.1"/>
    <property type="molecule type" value="Genomic_DNA"/>
</dbReference>
<dbReference type="FunFam" id="1.10.287.130:FF:000001">
    <property type="entry name" value="Two-component sensor histidine kinase"/>
    <property type="match status" value="1"/>
</dbReference>
<keyword evidence="12 13" id="KW-0472">Membrane</keyword>
<feature type="transmembrane region" description="Helical" evidence="13">
    <location>
        <begin position="45"/>
        <end position="64"/>
    </location>
</feature>
<evidence type="ECO:0000259" key="14">
    <source>
        <dbReference type="PROSITE" id="PS50109"/>
    </source>
</evidence>
<evidence type="ECO:0000256" key="9">
    <source>
        <dbReference type="ARBA" id="ARBA00022777"/>
    </source>
</evidence>
<keyword evidence="10" id="KW-0067">ATP-binding</keyword>
<evidence type="ECO:0000256" key="12">
    <source>
        <dbReference type="ARBA" id="ARBA00023136"/>
    </source>
</evidence>
<dbReference type="Pfam" id="PF16927">
    <property type="entry name" value="HisKA_7TM"/>
    <property type="match status" value="1"/>
</dbReference>
<evidence type="ECO:0000256" key="1">
    <source>
        <dbReference type="ARBA" id="ARBA00000085"/>
    </source>
</evidence>
<feature type="transmembrane region" description="Helical" evidence="13">
    <location>
        <begin position="218"/>
        <end position="234"/>
    </location>
</feature>
<keyword evidence="7" id="KW-0808">Transferase</keyword>
<sequence length="595" mass="65690">MSLNCLAAGTLDFPVIATMVVWTGSALFSLWVWQQHQFPGKAPFLMAQIAMLWWLFTAGFELSSSGLDCKVFWAQAAWPGIVLLPSSWALFMFHYALGQERGRPRLRHLIMWIGPTVVSVQAFTNGYHHLFYREGTRLIEIGGRMSVEYEHGPLFYLAAAYVYLFMLASIAICIVALRRSAPNLRPFFLVLLIITLAPIAGNLGYITMDVTIFGFDPTPFMFSFIIGAFGWLVVNNRMMDISSIARDLLFYSTKNPIIIFDDSGALSGFNPQVPQVISPSFPKIGESLLNEPEVGSLVTAVIETGALPPSGPLHWKGHSYNPVLFPISSPINPDGPVVGWTLAFTDITEQLKHTNELKYAARQAEAANLAKTEFISTVSHELRTPLTSIQGSLDILASGKLGDQTDPAMRLLKIAKTNTYRLRQLIDDLLDLQRIEQGKMDMVLRPLDLGPLIKDALDANEGYLARFRVRSTLTMPDELCQIRGDAQRLAQVLANLLSNAAKFSYEDDVISVSVTSDEDHVTIAVQDHGVGIPKGVEDKVFGRFSQVDSSLTRQRGGSGLGMNITQLIVEGHAGTIWYDSAPGKGTTFFVRLPCL</sequence>
<dbReference type="GO" id="GO:0000155">
    <property type="term" value="F:phosphorelay sensor kinase activity"/>
    <property type="evidence" value="ECO:0007669"/>
    <property type="project" value="InterPro"/>
</dbReference>
<dbReference type="InterPro" id="IPR005467">
    <property type="entry name" value="His_kinase_dom"/>
</dbReference>
<evidence type="ECO:0000256" key="11">
    <source>
        <dbReference type="ARBA" id="ARBA00023012"/>
    </source>
</evidence>
<dbReference type="InterPro" id="IPR004358">
    <property type="entry name" value="Sig_transdc_His_kin-like_C"/>
</dbReference>
<comment type="catalytic activity">
    <reaction evidence="1">
        <text>ATP + protein L-histidine = ADP + protein N-phospho-L-histidine.</text>
        <dbReference type="EC" id="2.7.13.3"/>
    </reaction>
</comment>
<comment type="subcellular location">
    <subcellularLocation>
        <location evidence="2">Cell membrane</location>
    </subcellularLocation>
    <subcellularLocation>
        <location evidence="3">Membrane raft</location>
        <topology evidence="3">Multi-pass membrane protein</topology>
    </subcellularLocation>
</comment>
<dbReference type="PRINTS" id="PR00344">
    <property type="entry name" value="BCTRLSENSOR"/>
</dbReference>
<reference evidence="15 16" key="1">
    <citation type="submission" date="2016-10" db="EMBL/GenBank/DDBJ databases">
        <authorList>
            <person name="de Groot N.N."/>
        </authorList>
    </citation>
    <scope>NUCLEOTIDE SEQUENCE [LARGE SCALE GENOMIC DNA]</scope>
    <source>
        <strain evidence="15 16">DSM 22007</strain>
    </source>
</reference>
<evidence type="ECO:0000256" key="2">
    <source>
        <dbReference type="ARBA" id="ARBA00004236"/>
    </source>
</evidence>
<dbReference type="InterPro" id="IPR036890">
    <property type="entry name" value="HATPase_C_sf"/>
</dbReference>
<dbReference type="CDD" id="cd00082">
    <property type="entry name" value="HisKA"/>
    <property type="match status" value="1"/>
</dbReference>
<keyword evidence="11" id="KW-0902">Two-component regulatory system</keyword>
<evidence type="ECO:0000256" key="13">
    <source>
        <dbReference type="SAM" id="Phobius"/>
    </source>
</evidence>
<dbReference type="InterPro" id="IPR003661">
    <property type="entry name" value="HisK_dim/P_dom"/>
</dbReference>
<evidence type="ECO:0000256" key="4">
    <source>
        <dbReference type="ARBA" id="ARBA00012438"/>
    </source>
</evidence>
<feature type="transmembrane region" description="Helical" evidence="13">
    <location>
        <begin position="109"/>
        <end position="128"/>
    </location>
</feature>
<keyword evidence="9 15" id="KW-0418">Kinase</keyword>
<evidence type="ECO:0000313" key="15">
    <source>
        <dbReference type="EMBL" id="SEQ14341.1"/>
    </source>
</evidence>
<dbReference type="STRING" id="657014.SAMN04488092_104202"/>
<dbReference type="PROSITE" id="PS50109">
    <property type="entry name" value="HIS_KIN"/>
    <property type="match status" value="1"/>
</dbReference>
<dbReference type="Gene3D" id="1.10.287.130">
    <property type="match status" value="1"/>
</dbReference>
<dbReference type="EC" id="2.7.13.3" evidence="4"/>
<dbReference type="InterPro" id="IPR036097">
    <property type="entry name" value="HisK_dim/P_sf"/>
</dbReference>
<evidence type="ECO:0000313" key="16">
    <source>
        <dbReference type="Proteomes" id="UP000198634"/>
    </source>
</evidence>
<dbReference type="GO" id="GO:0005524">
    <property type="term" value="F:ATP binding"/>
    <property type="evidence" value="ECO:0007669"/>
    <property type="project" value="UniProtKB-KW"/>
</dbReference>
<accession>A0A1H9DLQ1</accession>
<dbReference type="FunFam" id="3.30.565.10:FF:000023">
    <property type="entry name" value="PAS domain-containing sensor histidine kinase"/>
    <property type="match status" value="1"/>
</dbReference>
<keyword evidence="13" id="KW-0812">Transmembrane</keyword>
<dbReference type="SUPFAM" id="SSF55874">
    <property type="entry name" value="ATPase domain of HSP90 chaperone/DNA topoisomerase II/histidine kinase"/>
    <property type="match status" value="1"/>
</dbReference>
<dbReference type="GO" id="GO:0045121">
    <property type="term" value="C:membrane raft"/>
    <property type="evidence" value="ECO:0007669"/>
    <property type="project" value="UniProtKB-SubCell"/>
</dbReference>
<gene>
    <name evidence="15" type="ORF">SAMN04488092_104202</name>
</gene>
<keyword evidence="5" id="KW-1003">Cell membrane</keyword>
<evidence type="ECO:0000256" key="8">
    <source>
        <dbReference type="ARBA" id="ARBA00022741"/>
    </source>
</evidence>
<dbReference type="GO" id="GO:0005886">
    <property type="term" value="C:plasma membrane"/>
    <property type="evidence" value="ECO:0007669"/>
    <property type="project" value="UniProtKB-SubCell"/>
</dbReference>
<dbReference type="InterPro" id="IPR003594">
    <property type="entry name" value="HATPase_dom"/>
</dbReference>
<dbReference type="Pfam" id="PF02518">
    <property type="entry name" value="HATPase_c"/>
    <property type="match status" value="1"/>
</dbReference>
<proteinExistence type="predicted"/>
<name>A0A1H9DLQ1_9RHOB</name>
<evidence type="ECO:0000256" key="7">
    <source>
        <dbReference type="ARBA" id="ARBA00022679"/>
    </source>
</evidence>
<dbReference type="PANTHER" id="PTHR43711">
    <property type="entry name" value="TWO-COMPONENT HISTIDINE KINASE"/>
    <property type="match status" value="1"/>
</dbReference>
<dbReference type="InterPro" id="IPR050736">
    <property type="entry name" value="Sensor_HK_Regulatory"/>
</dbReference>
<dbReference type="AlphaFoldDB" id="A0A1H9DLQ1"/>